<keyword evidence="1" id="KW-0479">Metal-binding</keyword>
<dbReference type="InterPro" id="IPR047153">
    <property type="entry name" value="TRIM45/56/19-like"/>
</dbReference>
<dbReference type="GO" id="GO:0008270">
    <property type="term" value="F:zinc ion binding"/>
    <property type="evidence" value="ECO:0007669"/>
    <property type="project" value="UniProtKB-KW"/>
</dbReference>
<dbReference type="Gene3D" id="3.30.40.10">
    <property type="entry name" value="Zinc/RING finger domain, C3HC4 (zinc finger)"/>
    <property type="match status" value="1"/>
</dbReference>
<accession>A0A8W8JA33</accession>
<protein>
    <submittedName>
        <fullName evidence="7">Uncharacterized protein</fullName>
    </submittedName>
</protein>
<dbReference type="InterPro" id="IPR000315">
    <property type="entry name" value="Znf_B-box"/>
</dbReference>
<dbReference type="InterPro" id="IPR013083">
    <property type="entry name" value="Znf_RING/FYVE/PHD"/>
</dbReference>
<evidence type="ECO:0000256" key="2">
    <source>
        <dbReference type="ARBA" id="ARBA00022771"/>
    </source>
</evidence>
<dbReference type="PROSITE" id="PS50089">
    <property type="entry name" value="ZF_RING_2"/>
    <property type="match status" value="1"/>
</dbReference>
<evidence type="ECO:0000256" key="3">
    <source>
        <dbReference type="ARBA" id="ARBA00022833"/>
    </source>
</evidence>
<dbReference type="AlphaFoldDB" id="A0A8W8JA33"/>
<dbReference type="Pfam" id="PF13445">
    <property type="entry name" value="zf-RING_UBOX"/>
    <property type="match status" value="1"/>
</dbReference>
<dbReference type="PROSITE" id="PS00518">
    <property type="entry name" value="ZF_RING_1"/>
    <property type="match status" value="1"/>
</dbReference>
<name>A0A8W8JA33_MAGGI</name>
<dbReference type="PROSITE" id="PS50119">
    <property type="entry name" value="ZF_BBOX"/>
    <property type="match status" value="1"/>
</dbReference>
<dbReference type="Proteomes" id="UP000005408">
    <property type="component" value="Unassembled WGS sequence"/>
</dbReference>
<dbReference type="InterPro" id="IPR027370">
    <property type="entry name" value="Znf-RING_euk"/>
</dbReference>
<evidence type="ECO:0000259" key="6">
    <source>
        <dbReference type="PROSITE" id="PS50119"/>
    </source>
</evidence>
<dbReference type="Gene3D" id="3.30.160.60">
    <property type="entry name" value="Classic Zinc Finger"/>
    <property type="match status" value="1"/>
</dbReference>
<dbReference type="PANTHER" id="PTHR25462">
    <property type="entry name" value="BONUS, ISOFORM C-RELATED"/>
    <property type="match status" value="1"/>
</dbReference>
<evidence type="ECO:0000259" key="5">
    <source>
        <dbReference type="PROSITE" id="PS50089"/>
    </source>
</evidence>
<dbReference type="InterPro" id="IPR001841">
    <property type="entry name" value="Znf_RING"/>
</dbReference>
<dbReference type="PANTHER" id="PTHR25462:SF296">
    <property type="entry name" value="MEIOTIC P26, ISOFORM F"/>
    <property type="match status" value="1"/>
</dbReference>
<evidence type="ECO:0000256" key="4">
    <source>
        <dbReference type="PROSITE-ProRule" id="PRU00024"/>
    </source>
</evidence>
<evidence type="ECO:0000256" key="1">
    <source>
        <dbReference type="ARBA" id="ARBA00022723"/>
    </source>
</evidence>
<proteinExistence type="predicted"/>
<keyword evidence="8" id="KW-1185">Reference proteome</keyword>
<feature type="domain" description="RING-type" evidence="5">
    <location>
        <begin position="19"/>
        <end position="66"/>
    </location>
</feature>
<sequence length="451" mass="51300">MAASTEKDSDQIKEITTTCPICFETYKTPRNLPCLHTFCHNCLGSYIISTCKIKQNPVGFHCPICRRFVPAPSFTTEIEKWAELVPINKMVNMLNEKCCDACKRADEEEVASDWCKSCLESLCGPCAKAHKRNVFTQKHELIPIENFQKVSEESESHELVDVLCQEHSNQVEYLCVDHEELCCSRCVCTKHRKCNQIDAIEEASESLRKSEKLEALCQEISQFEEKLVTAKSEAEKNIRYVDNKSDQIREESTELRNKIVNHVDALLENHLSDLAQNVKEQKDRLTSFEDAVSDRQLLMAQYLQTLKGAQKTLPPVLVHEYFKIKRQFRHVKMSGLSKCTVKLNADVCNDLTGILDVTKFADLKAETKSIPLNEIDLTYASMKLVCELDDSNGDVTGGCFLQNGDIILADHKYSQLLHYNNRKLVRKSNLGFQPEDAVCQNSSLLFVSKNI</sequence>
<dbReference type="SUPFAM" id="SSF57850">
    <property type="entry name" value="RING/U-box"/>
    <property type="match status" value="1"/>
</dbReference>
<dbReference type="EnsemblMetazoa" id="G18023.5">
    <property type="protein sequence ID" value="G18023.5:cds"/>
    <property type="gene ID" value="G18023"/>
</dbReference>
<evidence type="ECO:0000313" key="7">
    <source>
        <dbReference type="EnsemblMetazoa" id="G18023.5:cds"/>
    </source>
</evidence>
<organism evidence="7 8">
    <name type="scientific">Magallana gigas</name>
    <name type="common">Pacific oyster</name>
    <name type="synonym">Crassostrea gigas</name>
    <dbReference type="NCBI Taxonomy" id="29159"/>
    <lineage>
        <taxon>Eukaryota</taxon>
        <taxon>Metazoa</taxon>
        <taxon>Spiralia</taxon>
        <taxon>Lophotrochozoa</taxon>
        <taxon>Mollusca</taxon>
        <taxon>Bivalvia</taxon>
        <taxon>Autobranchia</taxon>
        <taxon>Pteriomorphia</taxon>
        <taxon>Ostreida</taxon>
        <taxon>Ostreoidea</taxon>
        <taxon>Ostreidae</taxon>
        <taxon>Magallana</taxon>
    </lineage>
</organism>
<reference evidence="7" key="1">
    <citation type="submission" date="2022-08" db="UniProtKB">
        <authorList>
            <consortium name="EnsemblMetazoa"/>
        </authorList>
    </citation>
    <scope>IDENTIFICATION</scope>
    <source>
        <strain evidence="7">05x7-T-G4-1.051#20</strain>
    </source>
</reference>
<keyword evidence="3" id="KW-0862">Zinc</keyword>
<keyword evidence="2 4" id="KW-0863">Zinc-finger</keyword>
<evidence type="ECO:0000313" key="8">
    <source>
        <dbReference type="Proteomes" id="UP000005408"/>
    </source>
</evidence>
<dbReference type="InterPro" id="IPR017907">
    <property type="entry name" value="Znf_RING_CS"/>
</dbReference>
<dbReference type="SMART" id="SM00184">
    <property type="entry name" value="RING"/>
    <property type="match status" value="1"/>
</dbReference>
<feature type="domain" description="B box-type" evidence="6">
    <location>
        <begin position="94"/>
        <end position="144"/>
    </location>
</feature>